<proteinExistence type="predicted"/>
<protein>
    <submittedName>
        <fullName evidence="2">Cytochrome C</fullName>
    </submittedName>
</protein>
<reference evidence="2 3" key="1">
    <citation type="submission" date="2015-01" db="EMBL/GenBank/DDBJ databases">
        <title>Desulfovibrio sp. JC271 draft genome sequence.</title>
        <authorList>
            <person name="Shivani Y."/>
            <person name="Subhash Y."/>
            <person name="Sasikala C."/>
            <person name="Ramana C.V."/>
        </authorList>
    </citation>
    <scope>NUCLEOTIDE SEQUENCE [LARGE SCALE GENOMIC DNA]</scope>
    <source>
        <strain evidence="2 3">JC271</strain>
    </source>
</reference>
<evidence type="ECO:0000256" key="1">
    <source>
        <dbReference type="SAM" id="Phobius"/>
    </source>
</evidence>
<keyword evidence="1" id="KW-0812">Transmembrane</keyword>
<feature type="transmembrane region" description="Helical" evidence="1">
    <location>
        <begin position="6"/>
        <end position="23"/>
    </location>
</feature>
<dbReference type="STRING" id="1560234.SP90_00475"/>
<gene>
    <name evidence="2" type="ORF">SP90_00475</name>
</gene>
<organism evidence="2 3">
    <name type="scientific">Halodesulfovibrio spirochaetisodalis</name>
    <dbReference type="NCBI Taxonomy" id="1560234"/>
    <lineage>
        <taxon>Bacteria</taxon>
        <taxon>Pseudomonadati</taxon>
        <taxon>Thermodesulfobacteriota</taxon>
        <taxon>Desulfovibrionia</taxon>
        <taxon>Desulfovibrionales</taxon>
        <taxon>Desulfovibrionaceae</taxon>
        <taxon>Halodesulfovibrio</taxon>
    </lineage>
</organism>
<sequence>MYNSKYVISGLVIFLAVFSYPFWGNLASKDYTGPKLSLPADQKQCIEPVEFMRAEHMTLLNQWRDSALRDGKRVYVASNGATWEASLQKTCMSCHTNKAEFCDTCHLENAVEPYCWTCHVPPKGNE</sequence>
<keyword evidence="1" id="KW-0472">Membrane</keyword>
<dbReference type="InterPro" id="IPR036280">
    <property type="entry name" value="Multihaem_cyt_sf"/>
</dbReference>
<dbReference type="EMBL" id="JXMS01000001">
    <property type="protein sequence ID" value="OBQ57559.1"/>
    <property type="molecule type" value="Genomic_DNA"/>
</dbReference>
<evidence type="ECO:0000313" key="3">
    <source>
        <dbReference type="Proteomes" id="UP000091979"/>
    </source>
</evidence>
<name>A0A1B7XPW9_9BACT</name>
<keyword evidence="3" id="KW-1185">Reference proteome</keyword>
<accession>A0A1B7XPW9</accession>
<dbReference type="SUPFAM" id="SSF48695">
    <property type="entry name" value="Multiheme cytochromes"/>
    <property type="match status" value="1"/>
</dbReference>
<dbReference type="AlphaFoldDB" id="A0A1B7XPW9"/>
<keyword evidence="1" id="KW-1133">Transmembrane helix</keyword>
<dbReference type="OrthoDB" id="9790557at2"/>
<dbReference type="Proteomes" id="UP000091979">
    <property type="component" value="Unassembled WGS sequence"/>
</dbReference>
<dbReference type="RefSeq" id="WP_066851472.1">
    <property type="nucleotide sequence ID" value="NZ_JXMS01000001.1"/>
</dbReference>
<dbReference type="NCBIfam" id="NF038038">
    <property type="entry name" value="cytoc_DsrJ"/>
    <property type="match status" value="1"/>
</dbReference>
<dbReference type="InterPro" id="IPR047668">
    <property type="entry name" value="DsrJ"/>
</dbReference>
<evidence type="ECO:0000313" key="2">
    <source>
        <dbReference type="EMBL" id="OBQ57559.1"/>
    </source>
</evidence>
<comment type="caution">
    <text evidence="2">The sequence shown here is derived from an EMBL/GenBank/DDBJ whole genome shotgun (WGS) entry which is preliminary data.</text>
</comment>
<dbReference type="PATRIC" id="fig|1560234.3.peg.103"/>